<dbReference type="PANTHER" id="PTHR43861">
    <property type="entry name" value="TRANS-ACONITATE 2-METHYLTRANSFERASE-RELATED"/>
    <property type="match status" value="1"/>
</dbReference>
<dbReference type="Pfam" id="PF08241">
    <property type="entry name" value="Methyltransf_11"/>
    <property type="match status" value="1"/>
</dbReference>
<reference evidence="2 3" key="1">
    <citation type="journal article" date="2020" name="ISME J.">
        <title>Enrichment and physiological characterization of a novel comammox Nitrospira indicates ammonium inhibition of complete nitrification.</title>
        <authorList>
            <person name="Sakoula D."/>
            <person name="Koch H."/>
            <person name="Frank J."/>
            <person name="Jetten M.S.M."/>
            <person name="van Kessel M.A.H.J."/>
            <person name="Lucker S."/>
        </authorList>
    </citation>
    <scope>NUCLEOTIDE SEQUENCE [LARGE SCALE GENOMIC DNA]</scope>
    <source>
        <strain evidence="2">Comreactor17</strain>
    </source>
</reference>
<dbReference type="CDD" id="cd02440">
    <property type="entry name" value="AdoMet_MTases"/>
    <property type="match status" value="1"/>
</dbReference>
<evidence type="ECO:0000313" key="2">
    <source>
        <dbReference type="EMBL" id="QPD04103.1"/>
    </source>
</evidence>
<dbReference type="KEGG" id="nkf:Nkreftii_001877"/>
<dbReference type="InterPro" id="IPR013216">
    <property type="entry name" value="Methyltransf_11"/>
</dbReference>
<dbReference type="AlphaFoldDB" id="A0A7S8FDZ7"/>
<sequence length="246" mass="27525">MERRAAYPTDTQHVVNLSGYVWAARQLDAAHPHRILDVSCGTGYGADYLGPCADTIVAIDCVQAVVAKSRSDYPRPNVHFLAMDGCALGFRDESFDCIVSQDTIEHIPDDGRFLTELTRVLKLRGTLIIFTPHGKGKGVTPSDPYHIREYTAQEFMDLLAPHFSTIHWYGRRQGHRLRTAEQSMDTIRTWDPLGLRTCVPRPVRHWIGSLISRLHGGPDLGDLVPADIEYTEGIDQDTNLIGVCMK</sequence>
<protein>
    <recommendedName>
        <fullName evidence="1">Methyltransferase type 11 domain-containing protein</fullName>
    </recommendedName>
</protein>
<accession>A0A7S8FDZ7</accession>
<name>A0A7S8FDZ7_9BACT</name>
<gene>
    <name evidence="2" type="ORF">Nkreftii_001877</name>
</gene>
<dbReference type="InterPro" id="IPR029063">
    <property type="entry name" value="SAM-dependent_MTases_sf"/>
</dbReference>
<evidence type="ECO:0000313" key="3">
    <source>
        <dbReference type="Proteomes" id="UP000593737"/>
    </source>
</evidence>
<evidence type="ECO:0000259" key="1">
    <source>
        <dbReference type="Pfam" id="PF08241"/>
    </source>
</evidence>
<dbReference type="EMBL" id="CP047423">
    <property type="protein sequence ID" value="QPD04103.1"/>
    <property type="molecule type" value="Genomic_DNA"/>
</dbReference>
<dbReference type="GO" id="GO:0008757">
    <property type="term" value="F:S-adenosylmethionine-dependent methyltransferase activity"/>
    <property type="evidence" value="ECO:0007669"/>
    <property type="project" value="InterPro"/>
</dbReference>
<dbReference type="PANTHER" id="PTHR43861:SF1">
    <property type="entry name" value="TRANS-ACONITATE 2-METHYLTRANSFERASE"/>
    <property type="match status" value="1"/>
</dbReference>
<dbReference type="SUPFAM" id="SSF53335">
    <property type="entry name" value="S-adenosyl-L-methionine-dependent methyltransferases"/>
    <property type="match status" value="1"/>
</dbReference>
<dbReference type="Proteomes" id="UP000593737">
    <property type="component" value="Chromosome"/>
</dbReference>
<organism evidence="2 3">
    <name type="scientific">Candidatus Nitrospira kreftii</name>
    <dbReference type="NCBI Taxonomy" id="2652173"/>
    <lineage>
        <taxon>Bacteria</taxon>
        <taxon>Pseudomonadati</taxon>
        <taxon>Nitrospirota</taxon>
        <taxon>Nitrospiria</taxon>
        <taxon>Nitrospirales</taxon>
        <taxon>Nitrospiraceae</taxon>
        <taxon>Nitrospira</taxon>
    </lineage>
</organism>
<dbReference type="Gene3D" id="3.40.50.150">
    <property type="entry name" value="Vaccinia Virus protein VP39"/>
    <property type="match status" value="1"/>
</dbReference>
<feature type="domain" description="Methyltransferase type 11" evidence="1">
    <location>
        <begin position="36"/>
        <end position="129"/>
    </location>
</feature>
<proteinExistence type="predicted"/>